<keyword evidence="4" id="KW-0788">Thiol protease</keyword>
<name>A0A915D7I1_9BILA</name>
<dbReference type="InterPro" id="IPR003653">
    <property type="entry name" value="Peptidase_C48_C"/>
</dbReference>
<accession>A0A915D7I1</accession>
<keyword evidence="6" id="KW-1185">Reference proteome</keyword>
<evidence type="ECO:0000256" key="1">
    <source>
        <dbReference type="ARBA" id="ARBA00005234"/>
    </source>
</evidence>
<dbReference type="GO" id="GO:0016929">
    <property type="term" value="F:deSUMOylase activity"/>
    <property type="evidence" value="ECO:0007669"/>
    <property type="project" value="TreeGrafter"/>
</dbReference>
<keyword evidence="3" id="KW-0378">Hydrolase</keyword>
<organism evidence="6 7">
    <name type="scientific">Ditylenchus dipsaci</name>
    <dbReference type="NCBI Taxonomy" id="166011"/>
    <lineage>
        <taxon>Eukaryota</taxon>
        <taxon>Metazoa</taxon>
        <taxon>Ecdysozoa</taxon>
        <taxon>Nematoda</taxon>
        <taxon>Chromadorea</taxon>
        <taxon>Rhabditida</taxon>
        <taxon>Tylenchina</taxon>
        <taxon>Tylenchomorpha</taxon>
        <taxon>Sphaerularioidea</taxon>
        <taxon>Anguinidae</taxon>
        <taxon>Anguininae</taxon>
        <taxon>Ditylenchus</taxon>
    </lineage>
</organism>
<dbReference type="WBParaSite" id="jg16546">
    <property type="protein sequence ID" value="jg16546"/>
    <property type="gene ID" value="jg16546"/>
</dbReference>
<proteinExistence type="inferred from homology"/>
<protein>
    <submittedName>
        <fullName evidence="7">Ubiquitin-like protease family profile domain-containing protein</fullName>
    </submittedName>
</protein>
<dbReference type="Pfam" id="PF02902">
    <property type="entry name" value="Peptidase_C48"/>
    <property type="match status" value="1"/>
</dbReference>
<dbReference type="SUPFAM" id="SSF54001">
    <property type="entry name" value="Cysteine proteinases"/>
    <property type="match status" value="1"/>
</dbReference>
<keyword evidence="2" id="KW-0645">Protease</keyword>
<reference evidence="7" key="1">
    <citation type="submission" date="2022-11" db="UniProtKB">
        <authorList>
            <consortium name="WormBaseParasite"/>
        </authorList>
    </citation>
    <scope>IDENTIFICATION</scope>
</reference>
<evidence type="ECO:0000256" key="3">
    <source>
        <dbReference type="ARBA" id="ARBA00022801"/>
    </source>
</evidence>
<dbReference type="GO" id="GO:0006508">
    <property type="term" value="P:proteolysis"/>
    <property type="evidence" value="ECO:0007669"/>
    <property type="project" value="UniProtKB-KW"/>
</dbReference>
<feature type="domain" description="Ubiquitin-like protease family profile" evidence="5">
    <location>
        <begin position="1"/>
        <end position="193"/>
    </location>
</feature>
<dbReference type="GO" id="GO:0016926">
    <property type="term" value="P:protein desumoylation"/>
    <property type="evidence" value="ECO:0007669"/>
    <property type="project" value="TreeGrafter"/>
</dbReference>
<dbReference type="PANTHER" id="PTHR12606:SF141">
    <property type="entry name" value="GH15225P-RELATED"/>
    <property type="match status" value="1"/>
</dbReference>
<dbReference type="Gene3D" id="2.20.25.240">
    <property type="match status" value="1"/>
</dbReference>
<dbReference type="GO" id="GO:0005634">
    <property type="term" value="C:nucleus"/>
    <property type="evidence" value="ECO:0007669"/>
    <property type="project" value="TreeGrafter"/>
</dbReference>
<dbReference type="Gene3D" id="3.40.395.10">
    <property type="entry name" value="Adenoviral Proteinase, Chain A"/>
    <property type="match status" value="1"/>
</dbReference>
<dbReference type="InterPro" id="IPR038765">
    <property type="entry name" value="Papain-like_cys_pep_sf"/>
</dbReference>
<sequence length="261" mass="29488">MSSKSSKNRVLVICNGYEMRKGRATKTMQVWRCLKKTCNGSAIFSLQTTTDLEPKNSHSCRKISKRQKIEQLKPTPSKIGVTSGKVVESAKDMLPDDQLLALPSDKALKDIVLRQRKQMVDLENGKLLYFDSLHSDGTKHLNLLKDFLAEFAEERGYATVDPSHWLCLCPKDIPKQKNSFDCGVFVCKFAECFSRKGAMTFSQAHMAVIRNQMLEEIKCWKIVIEIVKVTLLDVNAYSLCRFLLLGVIHEKNFACAAAVAY</sequence>
<evidence type="ECO:0000313" key="6">
    <source>
        <dbReference type="Proteomes" id="UP000887574"/>
    </source>
</evidence>
<dbReference type="AlphaFoldDB" id="A0A915D7I1"/>
<evidence type="ECO:0000256" key="4">
    <source>
        <dbReference type="ARBA" id="ARBA00022807"/>
    </source>
</evidence>
<dbReference type="Proteomes" id="UP000887574">
    <property type="component" value="Unplaced"/>
</dbReference>
<evidence type="ECO:0000259" key="5">
    <source>
        <dbReference type="PROSITE" id="PS50600"/>
    </source>
</evidence>
<dbReference type="PROSITE" id="PS50600">
    <property type="entry name" value="ULP_PROTEASE"/>
    <property type="match status" value="1"/>
</dbReference>
<comment type="similarity">
    <text evidence="1">Belongs to the peptidase C48 family.</text>
</comment>
<dbReference type="PANTHER" id="PTHR12606">
    <property type="entry name" value="SENTRIN/SUMO-SPECIFIC PROTEASE"/>
    <property type="match status" value="1"/>
</dbReference>
<evidence type="ECO:0000313" key="7">
    <source>
        <dbReference type="WBParaSite" id="jg16546"/>
    </source>
</evidence>
<evidence type="ECO:0000256" key="2">
    <source>
        <dbReference type="ARBA" id="ARBA00022670"/>
    </source>
</evidence>